<dbReference type="GO" id="GO:0008270">
    <property type="term" value="F:zinc ion binding"/>
    <property type="evidence" value="ECO:0007669"/>
    <property type="project" value="UniProtKB-KW"/>
</dbReference>
<dbReference type="GO" id="GO:0003677">
    <property type="term" value="F:DNA binding"/>
    <property type="evidence" value="ECO:0007669"/>
    <property type="project" value="UniProtKB-UniRule"/>
</dbReference>
<keyword evidence="4 5" id="KW-0238">DNA-binding</keyword>
<dbReference type="SMART" id="SM00692">
    <property type="entry name" value="DM3"/>
    <property type="match status" value="1"/>
</dbReference>
<evidence type="ECO:0000256" key="4">
    <source>
        <dbReference type="ARBA" id="ARBA00023125"/>
    </source>
</evidence>
<dbReference type="Proteomes" id="UP001162162">
    <property type="component" value="Unassembled WGS sequence"/>
</dbReference>
<accession>A0AAV8Z1D3</accession>
<sequence length="380" mass="43712">MSQLNEKINICLVFLIKPGTPDGLSKYVMKWQLRYIQRLDSYTLSQVYDYATGRLMHCLTPEDYYREILWRIREYLLFNIHPLNLQLSGYVNKKFHRFPKDPVSLKAWKSACKVSAIAPIENFRVCEDHFKISDYTNSERYSLLSSAYPRPAVKSVEGVSTENEVSGRNSLSAIGISKPFRPRENFITTLTENSPLAKARKDEVVVNNPTRPIKEEQETHLISDHSYCKSEPKDNSKDHTVESRSPVQLVNCPRLILTLCKNVSGPEKINTYELQEWLKIEEDPGYKIKDDRAIMSDTLAIDTHDDSGDCAVKSATEFLTSKKVCFAEALSCSETLIEYLKQQGDTNYEDIINLRKIQTSIKQKLMNDKRQSLTSVFKKK</sequence>
<evidence type="ECO:0000256" key="2">
    <source>
        <dbReference type="ARBA" id="ARBA00022771"/>
    </source>
</evidence>
<evidence type="ECO:0000256" key="3">
    <source>
        <dbReference type="ARBA" id="ARBA00022833"/>
    </source>
</evidence>
<evidence type="ECO:0000256" key="5">
    <source>
        <dbReference type="PROSITE-ProRule" id="PRU00309"/>
    </source>
</evidence>
<evidence type="ECO:0000313" key="8">
    <source>
        <dbReference type="EMBL" id="KAJ8957971.1"/>
    </source>
</evidence>
<reference evidence="8" key="1">
    <citation type="journal article" date="2023" name="Insect Mol. Biol.">
        <title>Genome sequencing provides insights into the evolution of gene families encoding plant cell wall-degrading enzymes in longhorned beetles.</title>
        <authorList>
            <person name="Shin N.R."/>
            <person name="Okamura Y."/>
            <person name="Kirsch R."/>
            <person name="Pauchet Y."/>
        </authorList>
    </citation>
    <scope>NUCLEOTIDE SEQUENCE</scope>
    <source>
        <strain evidence="8">AMC_N1</strain>
    </source>
</reference>
<dbReference type="Pfam" id="PF05485">
    <property type="entry name" value="THAP"/>
    <property type="match status" value="1"/>
</dbReference>
<keyword evidence="1" id="KW-0479">Metal-binding</keyword>
<keyword evidence="3" id="KW-0862">Zinc</keyword>
<keyword evidence="9" id="KW-1185">Reference proteome</keyword>
<dbReference type="InterPro" id="IPR006612">
    <property type="entry name" value="THAP_Znf"/>
</dbReference>
<evidence type="ECO:0000256" key="6">
    <source>
        <dbReference type="SAM" id="MobiDB-lite"/>
    </source>
</evidence>
<gene>
    <name evidence="8" type="ORF">NQ318_001972</name>
</gene>
<feature type="domain" description="THAP-type" evidence="7">
    <location>
        <begin position="72"/>
        <end position="152"/>
    </location>
</feature>
<dbReference type="SUPFAM" id="SSF57716">
    <property type="entry name" value="Glucocorticoid receptor-like (DNA-binding domain)"/>
    <property type="match status" value="1"/>
</dbReference>
<dbReference type="PROSITE" id="PS50950">
    <property type="entry name" value="ZF_THAP"/>
    <property type="match status" value="1"/>
</dbReference>
<evidence type="ECO:0000259" key="7">
    <source>
        <dbReference type="PROSITE" id="PS50950"/>
    </source>
</evidence>
<comment type="caution">
    <text evidence="8">The sequence shown here is derived from an EMBL/GenBank/DDBJ whole genome shotgun (WGS) entry which is preliminary data.</text>
</comment>
<evidence type="ECO:0000313" key="9">
    <source>
        <dbReference type="Proteomes" id="UP001162162"/>
    </source>
</evidence>
<protein>
    <recommendedName>
        <fullName evidence="7">THAP-type domain-containing protein</fullName>
    </recommendedName>
</protein>
<name>A0AAV8Z1D3_9CUCU</name>
<feature type="region of interest" description="Disordered" evidence="6">
    <location>
        <begin position="217"/>
        <end position="242"/>
    </location>
</feature>
<organism evidence="8 9">
    <name type="scientific">Aromia moschata</name>
    <dbReference type="NCBI Taxonomy" id="1265417"/>
    <lineage>
        <taxon>Eukaryota</taxon>
        <taxon>Metazoa</taxon>
        <taxon>Ecdysozoa</taxon>
        <taxon>Arthropoda</taxon>
        <taxon>Hexapoda</taxon>
        <taxon>Insecta</taxon>
        <taxon>Pterygota</taxon>
        <taxon>Neoptera</taxon>
        <taxon>Endopterygota</taxon>
        <taxon>Coleoptera</taxon>
        <taxon>Polyphaga</taxon>
        <taxon>Cucujiformia</taxon>
        <taxon>Chrysomeloidea</taxon>
        <taxon>Cerambycidae</taxon>
        <taxon>Cerambycinae</taxon>
        <taxon>Callichromatini</taxon>
        <taxon>Aromia</taxon>
    </lineage>
</organism>
<dbReference type="InterPro" id="IPR038441">
    <property type="entry name" value="THAP_Znf_sf"/>
</dbReference>
<proteinExistence type="predicted"/>
<keyword evidence="2 5" id="KW-0863">Zinc-finger</keyword>
<evidence type="ECO:0000256" key="1">
    <source>
        <dbReference type="ARBA" id="ARBA00022723"/>
    </source>
</evidence>
<dbReference type="Gene3D" id="6.20.210.20">
    <property type="entry name" value="THAP domain"/>
    <property type="match status" value="1"/>
</dbReference>
<dbReference type="EMBL" id="JAPWTK010000020">
    <property type="protein sequence ID" value="KAJ8957971.1"/>
    <property type="molecule type" value="Genomic_DNA"/>
</dbReference>
<dbReference type="AlphaFoldDB" id="A0AAV8Z1D3"/>